<accession>A0A6J8BGS6</accession>
<gene>
    <name evidence="1" type="ORF">MCOR_17955</name>
</gene>
<organism evidence="1 2">
    <name type="scientific">Mytilus coruscus</name>
    <name type="common">Sea mussel</name>
    <dbReference type="NCBI Taxonomy" id="42192"/>
    <lineage>
        <taxon>Eukaryota</taxon>
        <taxon>Metazoa</taxon>
        <taxon>Spiralia</taxon>
        <taxon>Lophotrochozoa</taxon>
        <taxon>Mollusca</taxon>
        <taxon>Bivalvia</taxon>
        <taxon>Autobranchia</taxon>
        <taxon>Pteriomorphia</taxon>
        <taxon>Mytilida</taxon>
        <taxon>Mytiloidea</taxon>
        <taxon>Mytilidae</taxon>
        <taxon>Mytilinae</taxon>
        <taxon>Mytilus</taxon>
    </lineage>
</organism>
<dbReference type="Gene3D" id="3.10.129.10">
    <property type="entry name" value="Hotdog Thioesterase"/>
    <property type="match status" value="1"/>
</dbReference>
<proteinExistence type="predicted"/>
<evidence type="ECO:0000313" key="2">
    <source>
        <dbReference type="Proteomes" id="UP000507470"/>
    </source>
</evidence>
<dbReference type="Proteomes" id="UP000507470">
    <property type="component" value="Unassembled WGS sequence"/>
</dbReference>
<keyword evidence="2" id="KW-1185">Reference proteome</keyword>
<dbReference type="PANTHER" id="PTHR34487:SF1">
    <property type="entry name" value="ACYL-ACP THIOESTERASE"/>
    <property type="match status" value="1"/>
</dbReference>
<sequence length="289" mass="33668">MSCYIVNKVNTAYAELTTRGIDYNFDDRRGKWSIWNVSLFLDGAEDLVQKRENFMDFRSLKSSHVSSVIIKEVMKLHPSLYDYTYRSDVEFRITIELGELGRTSVPLISKLFDAISGQLLVERFLKLAFIDNKTRRPVNNPEWYLNKNSHIQGVPSELLKMPLPEQPPEVFEYRTVVRYSDLDSNYHANYSLYVKSCMDCVTTASIDKKLVHFSGDMCWYPVTFSSVDFLGESFVGDKIIIVMWQNSEKINEFMFFIYKDTDKKKLTYVICQFGLEKISRRSTPAVSKM</sequence>
<protein>
    <recommendedName>
        <fullName evidence="3">Acyl-ACP thioesterase</fullName>
    </recommendedName>
</protein>
<dbReference type="OrthoDB" id="5975054at2759"/>
<name>A0A6J8BGS6_MYTCO</name>
<reference evidence="1 2" key="1">
    <citation type="submission" date="2020-06" db="EMBL/GenBank/DDBJ databases">
        <authorList>
            <person name="Li R."/>
            <person name="Bekaert M."/>
        </authorList>
    </citation>
    <scope>NUCLEOTIDE SEQUENCE [LARGE SCALE GENOMIC DNA]</scope>
    <source>
        <strain evidence="2">wild</strain>
    </source>
</reference>
<dbReference type="SUPFAM" id="SSF54637">
    <property type="entry name" value="Thioesterase/thiol ester dehydrase-isomerase"/>
    <property type="match status" value="2"/>
</dbReference>
<evidence type="ECO:0008006" key="3">
    <source>
        <dbReference type="Google" id="ProtNLM"/>
    </source>
</evidence>
<dbReference type="InterPro" id="IPR029069">
    <property type="entry name" value="HotDog_dom_sf"/>
</dbReference>
<dbReference type="AlphaFoldDB" id="A0A6J8BGS6"/>
<evidence type="ECO:0000313" key="1">
    <source>
        <dbReference type="EMBL" id="CAC5382094.1"/>
    </source>
</evidence>
<dbReference type="PANTHER" id="PTHR34487">
    <property type="entry name" value="ACYL-ACP THIOESTERASE"/>
    <property type="match status" value="1"/>
</dbReference>
<dbReference type="EMBL" id="CACVKT020003176">
    <property type="protein sequence ID" value="CAC5382094.1"/>
    <property type="molecule type" value="Genomic_DNA"/>
</dbReference>